<reference evidence="7 8" key="1">
    <citation type="submission" date="2018-12" db="EMBL/GenBank/DDBJ databases">
        <title>Amycolatopsis eburnea sp. nov. actinomycete associate with arbuscular mycorrhiza fungal spore.</title>
        <authorList>
            <person name="Lumyong S."/>
            <person name="Chaiya L."/>
        </authorList>
    </citation>
    <scope>NUCLEOTIDE SEQUENCE [LARGE SCALE GENOMIC DNA]</scope>
    <source>
        <strain evidence="7 8">GLM-1</strain>
    </source>
</reference>
<feature type="compositionally biased region" description="Basic and acidic residues" evidence="5">
    <location>
        <begin position="46"/>
        <end position="60"/>
    </location>
</feature>
<dbReference type="InterPro" id="IPR009057">
    <property type="entry name" value="Homeodomain-like_sf"/>
</dbReference>
<feature type="domain" description="HTH tetR-type" evidence="6">
    <location>
        <begin position="89"/>
        <end position="148"/>
    </location>
</feature>
<organism evidence="7 8">
    <name type="scientific">Amycolatopsis eburnea</name>
    <dbReference type="NCBI Taxonomy" id="2267691"/>
    <lineage>
        <taxon>Bacteria</taxon>
        <taxon>Bacillati</taxon>
        <taxon>Actinomycetota</taxon>
        <taxon>Actinomycetes</taxon>
        <taxon>Pseudonocardiales</taxon>
        <taxon>Pseudonocardiaceae</taxon>
        <taxon>Amycolatopsis</taxon>
    </lineage>
</organism>
<evidence type="ECO:0000256" key="4">
    <source>
        <dbReference type="PROSITE-ProRule" id="PRU00335"/>
    </source>
</evidence>
<dbReference type="Proteomes" id="UP000267081">
    <property type="component" value="Unassembled WGS sequence"/>
</dbReference>
<evidence type="ECO:0000313" key="7">
    <source>
        <dbReference type="EMBL" id="RSD11496.1"/>
    </source>
</evidence>
<accession>A0A427T132</accession>
<feature type="compositionally biased region" description="Basic and acidic residues" evidence="5">
    <location>
        <begin position="15"/>
        <end position="31"/>
    </location>
</feature>
<proteinExistence type="predicted"/>
<comment type="caution">
    <text evidence="7">The sequence shown here is derived from an EMBL/GenBank/DDBJ whole genome shotgun (WGS) entry which is preliminary data.</text>
</comment>
<dbReference type="InterPro" id="IPR001647">
    <property type="entry name" value="HTH_TetR"/>
</dbReference>
<gene>
    <name evidence="7" type="ORF">EIY87_32400</name>
</gene>
<dbReference type="PANTHER" id="PTHR30055">
    <property type="entry name" value="HTH-TYPE TRANSCRIPTIONAL REGULATOR RUTR"/>
    <property type="match status" value="1"/>
</dbReference>
<dbReference type="SUPFAM" id="SSF48498">
    <property type="entry name" value="Tetracyclin repressor-like, C-terminal domain"/>
    <property type="match status" value="1"/>
</dbReference>
<evidence type="ECO:0000256" key="1">
    <source>
        <dbReference type="ARBA" id="ARBA00023015"/>
    </source>
</evidence>
<dbReference type="SUPFAM" id="SSF46689">
    <property type="entry name" value="Homeodomain-like"/>
    <property type="match status" value="1"/>
</dbReference>
<keyword evidence="3" id="KW-0804">Transcription</keyword>
<dbReference type="InterPro" id="IPR050109">
    <property type="entry name" value="HTH-type_TetR-like_transc_reg"/>
</dbReference>
<dbReference type="Pfam" id="PF00440">
    <property type="entry name" value="TetR_N"/>
    <property type="match status" value="1"/>
</dbReference>
<feature type="region of interest" description="Disordered" evidence="5">
    <location>
        <begin position="1"/>
        <end position="63"/>
    </location>
</feature>
<evidence type="ECO:0000256" key="3">
    <source>
        <dbReference type="ARBA" id="ARBA00023163"/>
    </source>
</evidence>
<protein>
    <submittedName>
        <fullName evidence="7">TetR/AcrR family transcriptional regulator</fullName>
    </submittedName>
</protein>
<keyword evidence="8" id="KW-1185">Reference proteome</keyword>
<dbReference type="Gene3D" id="1.10.357.10">
    <property type="entry name" value="Tetracycline Repressor, domain 2"/>
    <property type="match status" value="1"/>
</dbReference>
<evidence type="ECO:0000313" key="8">
    <source>
        <dbReference type="Proteomes" id="UP000267081"/>
    </source>
</evidence>
<dbReference type="GO" id="GO:0000976">
    <property type="term" value="F:transcription cis-regulatory region binding"/>
    <property type="evidence" value="ECO:0007669"/>
    <property type="project" value="TreeGrafter"/>
</dbReference>
<evidence type="ECO:0000259" key="6">
    <source>
        <dbReference type="PROSITE" id="PS50977"/>
    </source>
</evidence>
<dbReference type="AlphaFoldDB" id="A0A427T132"/>
<dbReference type="GO" id="GO:0003700">
    <property type="term" value="F:DNA-binding transcription factor activity"/>
    <property type="evidence" value="ECO:0007669"/>
    <property type="project" value="TreeGrafter"/>
</dbReference>
<dbReference type="PROSITE" id="PS50977">
    <property type="entry name" value="HTH_TETR_2"/>
    <property type="match status" value="1"/>
</dbReference>
<feature type="DNA-binding region" description="H-T-H motif" evidence="4">
    <location>
        <begin position="111"/>
        <end position="130"/>
    </location>
</feature>
<keyword evidence="2 4" id="KW-0238">DNA-binding</keyword>
<name>A0A427T132_9PSEU</name>
<dbReference type="InterPro" id="IPR036271">
    <property type="entry name" value="Tet_transcr_reg_TetR-rel_C_sf"/>
</dbReference>
<dbReference type="PRINTS" id="PR00455">
    <property type="entry name" value="HTHTETR"/>
</dbReference>
<evidence type="ECO:0000256" key="2">
    <source>
        <dbReference type="ARBA" id="ARBA00023125"/>
    </source>
</evidence>
<dbReference type="EMBL" id="RSEC01000059">
    <property type="protein sequence ID" value="RSD11496.1"/>
    <property type="molecule type" value="Genomic_DNA"/>
</dbReference>
<sequence length="261" mass="29169">MRQDDRRPRLPGADRQVDRGHPGRPHPDPHLPRTGVRLREFSPGQDFRRTEPLEPNREHGPTVGVITGEEREVRAVREHQTRKRRIDAEHNRRHLVAVAHTAFAERGPDVPVREIARRAGLAPATLHRHFPSRDDLLAAVLAGQAGRCERELAAALADPDSRRALTRTFHRFGEWRVREPGLTEAMGGPEFDGRRRAHAEAFARLVDRARADGVLRPRVSLEDVRVALQAIPSAGPAARRLTAVLLTGLLALPVGEHPVTR</sequence>
<keyword evidence="1" id="KW-0805">Transcription regulation</keyword>
<dbReference type="PANTHER" id="PTHR30055:SF234">
    <property type="entry name" value="HTH-TYPE TRANSCRIPTIONAL REGULATOR BETI"/>
    <property type="match status" value="1"/>
</dbReference>
<evidence type="ECO:0000256" key="5">
    <source>
        <dbReference type="SAM" id="MobiDB-lite"/>
    </source>
</evidence>